<evidence type="ECO:0000313" key="2">
    <source>
        <dbReference type="EMBL" id="CCH78179.1"/>
    </source>
</evidence>
<proteinExistence type="predicted"/>
<name>A0A077M1U8_9MICO</name>
<organism evidence="2 3">
    <name type="scientific">Nostocoides japonicum T1-X7</name>
    <dbReference type="NCBI Taxonomy" id="1194083"/>
    <lineage>
        <taxon>Bacteria</taxon>
        <taxon>Bacillati</taxon>
        <taxon>Actinomycetota</taxon>
        <taxon>Actinomycetes</taxon>
        <taxon>Micrococcales</taxon>
        <taxon>Intrasporangiaceae</taxon>
        <taxon>Nostocoides</taxon>
    </lineage>
</organism>
<keyword evidence="1" id="KW-0812">Transmembrane</keyword>
<comment type="caution">
    <text evidence="2">The sequence shown here is derived from an EMBL/GenBank/DDBJ whole genome shotgun (WGS) entry which is preliminary data.</text>
</comment>
<evidence type="ECO:0000256" key="1">
    <source>
        <dbReference type="SAM" id="Phobius"/>
    </source>
</evidence>
<sequence>MAAQPSGGGTRGGRPQLAVLLVFAIGAIPLLVVLAAWLRGDRTDISLDIPRACSAVDAAAVAQLTPGGTPAAKRSVGTSTATDSCAVHTEIADLDVTVGADPQRYSAAYRTSHCSAIGATPTTSGSSVTCATTRTGSTPARVDEYVWVGGVYEVRLGYERTTATALDAATTATTDRIVATLVSGLPGR</sequence>
<reference evidence="2 3" key="1">
    <citation type="journal article" date="2013" name="ISME J.">
        <title>A metabolic model for members of the genus Tetrasphaera involved in enhanced biological phosphorus removal.</title>
        <authorList>
            <person name="Kristiansen R."/>
            <person name="Nguyen H.T.T."/>
            <person name="Saunders A.M."/>
            <person name="Nielsen J.L."/>
            <person name="Wimmer R."/>
            <person name="Le V.Q."/>
            <person name="McIlroy S.J."/>
            <person name="Petrovski S."/>
            <person name="Seviour R.J."/>
            <person name="Calteau A."/>
            <person name="Nielsen K.L."/>
            <person name="Nielsen P.H."/>
        </authorList>
    </citation>
    <scope>NUCLEOTIDE SEQUENCE [LARGE SCALE GENOMIC DNA]</scope>
    <source>
        <strain evidence="2 3">T1-X7</strain>
    </source>
</reference>
<evidence type="ECO:0000313" key="3">
    <source>
        <dbReference type="Proteomes" id="UP000035721"/>
    </source>
</evidence>
<accession>A0A077M1U8</accession>
<keyword evidence="3" id="KW-1185">Reference proteome</keyword>
<feature type="transmembrane region" description="Helical" evidence="1">
    <location>
        <begin position="17"/>
        <end position="38"/>
    </location>
</feature>
<gene>
    <name evidence="2" type="ORF">BN12_2600010</name>
</gene>
<dbReference type="EMBL" id="CAJB01000180">
    <property type="protein sequence ID" value="CCH78179.1"/>
    <property type="molecule type" value="Genomic_DNA"/>
</dbReference>
<dbReference type="RefSeq" id="WP_157635574.1">
    <property type="nucleotide sequence ID" value="NZ_HF570958.1"/>
</dbReference>
<keyword evidence="1" id="KW-0472">Membrane</keyword>
<dbReference type="AlphaFoldDB" id="A0A077M1U8"/>
<dbReference type="STRING" id="1194083.BN12_2600010"/>
<keyword evidence="1" id="KW-1133">Transmembrane helix</keyword>
<dbReference type="Proteomes" id="UP000035721">
    <property type="component" value="Unassembled WGS sequence"/>
</dbReference>
<protein>
    <submittedName>
        <fullName evidence="2">Uncharacterized protein</fullName>
    </submittedName>
</protein>